<sequence>MADKNGNKRIALIALNGTLDLAYPPLLLASTAIAMDMEAAIFFTFYGLDIIHKDRHKSLKVAPLANPASPQPIPGISVPNIVGALPGMTAVATAMMKSWMGKANVMTIPQFLDVCIKGGVRMIGCQMTMDVMGVKREDLIDGIEIGGAATFLDFAVDSDISLSF</sequence>
<reference evidence="1" key="1">
    <citation type="submission" date="2018-06" db="EMBL/GenBank/DDBJ databases">
        <authorList>
            <person name="Zhirakovskaya E."/>
        </authorList>
    </citation>
    <scope>NUCLEOTIDE SEQUENCE</scope>
</reference>
<keyword evidence="1" id="KW-0560">Oxidoreductase</keyword>
<dbReference type="InterPro" id="IPR027396">
    <property type="entry name" value="DsrEFH-like"/>
</dbReference>
<dbReference type="PANTHER" id="PTHR34655">
    <property type="entry name" value="CONSERVED WITHIN P. AEROPHILUM"/>
    <property type="match status" value="1"/>
</dbReference>
<evidence type="ECO:0000313" key="1">
    <source>
        <dbReference type="EMBL" id="VAX16888.1"/>
    </source>
</evidence>
<gene>
    <name evidence="1" type="ORF">MNBD_NITROSPINAE02-1566</name>
</gene>
<accession>A0A3B1BZH1</accession>
<dbReference type="EC" id="1.6.99.3" evidence="1"/>
<organism evidence="1">
    <name type="scientific">hydrothermal vent metagenome</name>
    <dbReference type="NCBI Taxonomy" id="652676"/>
    <lineage>
        <taxon>unclassified sequences</taxon>
        <taxon>metagenomes</taxon>
        <taxon>ecological metagenomes</taxon>
    </lineage>
</organism>
<dbReference type="InterPro" id="IPR032836">
    <property type="entry name" value="DsrE2-like"/>
</dbReference>
<dbReference type="EMBL" id="UOGE01000017">
    <property type="protein sequence ID" value="VAX16888.1"/>
    <property type="molecule type" value="Genomic_DNA"/>
</dbReference>
<protein>
    <submittedName>
        <fullName evidence="1">NADH dehydrogenase</fullName>
        <ecNumber evidence="1">1.6.99.3</ecNumber>
    </submittedName>
</protein>
<dbReference type="Pfam" id="PF13686">
    <property type="entry name" value="DrsE_2"/>
    <property type="match status" value="1"/>
</dbReference>
<dbReference type="Gene3D" id="3.40.1260.10">
    <property type="entry name" value="DsrEFH-like"/>
    <property type="match status" value="1"/>
</dbReference>
<dbReference type="GO" id="GO:0016491">
    <property type="term" value="F:oxidoreductase activity"/>
    <property type="evidence" value="ECO:0007669"/>
    <property type="project" value="UniProtKB-KW"/>
</dbReference>
<dbReference type="AlphaFoldDB" id="A0A3B1BZH1"/>
<dbReference type="PANTHER" id="PTHR34655:SF2">
    <property type="entry name" value="PEROXIREDOXIN FAMILY PROTEIN"/>
    <property type="match status" value="1"/>
</dbReference>
<dbReference type="SUPFAM" id="SSF75169">
    <property type="entry name" value="DsrEFH-like"/>
    <property type="match status" value="1"/>
</dbReference>
<name>A0A3B1BZH1_9ZZZZ</name>
<proteinExistence type="predicted"/>